<dbReference type="PANTHER" id="PTHR37485">
    <property type="entry name" value="CELL DIVISION PROTEIN FTSB"/>
    <property type="match status" value="1"/>
</dbReference>
<protein>
    <submittedName>
        <fullName evidence="8">Cell division protein FtsB</fullName>
    </submittedName>
</protein>
<evidence type="ECO:0000256" key="2">
    <source>
        <dbReference type="ARBA" id="ARBA00022618"/>
    </source>
</evidence>
<dbReference type="GO" id="GO:0030428">
    <property type="term" value="C:cell septum"/>
    <property type="evidence" value="ECO:0007669"/>
    <property type="project" value="TreeGrafter"/>
</dbReference>
<evidence type="ECO:0000256" key="6">
    <source>
        <dbReference type="ARBA" id="ARBA00023306"/>
    </source>
</evidence>
<feature type="non-terminal residue" evidence="8">
    <location>
        <position position="1"/>
    </location>
</feature>
<dbReference type="Pfam" id="PF04977">
    <property type="entry name" value="DivIC"/>
    <property type="match status" value="1"/>
</dbReference>
<keyword evidence="3" id="KW-0812">Transmembrane</keyword>
<dbReference type="EMBL" id="VLXZ01000417">
    <property type="protein sequence ID" value="TSB44267.1"/>
    <property type="molecule type" value="Genomic_DNA"/>
</dbReference>
<feature type="region of interest" description="Disordered" evidence="7">
    <location>
        <begin position="1"/>
        <end position="45"/>
    </location>
</feature>
<dbReference type="RefSeq" id="WP_185971174.1">
    <property type="nucleotide sequence ID" value="NZ_VLXZ01000417.1"/>
</dbReference>
<comment type="caution">
    <text evidence="8">The sequence shown here is derived from an EMBL/GenBank/DDBJ whole genome shotgun (WGS) entry which is preliminary data.</text>
</comment>
<keyword evidence="4" id="KW-1133">Transmembrane helix</keyword>
<keyword evidence="5" id="KW-0472">Membrane</keyword>
<evidence type="ECO:0000256" key="4">
    <source>
        <dbReference type="ARBA" id="ARBA00022989"/>
    </source>
</evidence>
<accession>A0A553ZS32</accession>
<dbReference type="AlphaFoldDB" id="A0A553ZS32"/>
<dbReference type="Proteomes" id="UP000318521">
    <property type="component" value="Unassembled WGS sequence"/>
</dbReference>
<evidence type="ECO:0000256" key="3">
    <source>
        <dbReference type="ARBA" id="ARBA00022692"/>
    </source>
</evidence>
<organism evidence="8 9">
    <name type="scientific">Alkalicoccobacillus porphyridii</name>
    <dbReference type="NCBI Taxonomy" id="2597270"/>
    <lineage>
        <taxon>Bacteria</taxon>
        <taxon>Bacillati</taxon>
        <taxon>Bacillota</taxon>
        <taxon>Bacilli</taxon>
        <taxon>Bacillales</taxon>
        <taxon>Bacillaceae</taxon>
        <taxon>Alkalicoccobacillus</taxon>
    </lineage>
</organism>
<evidence type="ECO:0000256" key="1">
    <source>
        <dbReference type="ARBA" id="ARBA00022475"/>
    </source>
</evidence>
<keyword evidence="1" id="KW-1003">Cell membrane</keyword>
<name>A0A553ZS32_9BACI</name>
<dbReference type="PANTHER" id="PTHR37485:SF1">
    <property type="entry name" value="CELL DIVISION PROTEIN FTSB"/>
    <property type="match status" value="1"/>
</dbReference>
<keyword evidence="6" id="KW-0131">Cell cycle</keyword>
<feature type="compositionally biased region" description="Polar residues" evidence="7">
    <location>
        <begin position="36"/>
        <end position="45"/>
    </location>
</feature>
<evidence type="ECO:0000313" key="9">
    <source>
        <dbReference type="Proteomes" id="UP000318521"/>
    </source>
</evidence>
<keyword evidence="9" id="KW-1185">Reference proteome</keyword>
<dbReference type="GO" id="GO:0043093">
    <property type="term" value="P:FtsZ-dependent cytokinesis"/>
    <property type="evidence" value="ECO:0007669"/>
    <property type="project" value="TreeGrafter"/>
</dbReference>
<dbReference type="InterPro" id="IPR023081">
    <property type="entry name" value="Cell_div_FtsB"/>
</dbReference>
<sequence>DLNGGQEALEERARNELSMTRPGETFYRLVPDASKRAQSAGQNNR</sequence>
<gene>
    <name evidence="8" type="primary">ftsB</name>
    <name evidence="8" type="ORF">FN960_22525</name>
</gene>
<reference evidence="8 9" key="1">
    <citation type="submission" date="2019-07" db="EMBL/GenBank/DDBJ databases">
        <authorList>
            <person name="Park Y.J."/>
            <person name="Jeong S.E."/>
            <person name="Jung H.S."/>
        </authorList>
    </citation>
    <scope>NUCLEOTIDE SEQUENCE [LARGE SCALE GENOMIC DNA]</scope>
    <source>
        <strain evidence="9">P16(2019)</strain>
    </source>
</reference>
<keyword evidence="2 8" id="KW-0132">Cell division</keyword>
<evidence type="ECO:0000256" key="5">
    <source>
        <dbReference type="ARBA" id="ARBA00023136"/>
    </source>
</evidence>
<proteinExistence type="predicted"/>
<evidence type="ECO:0000313" key="8">
    <source>
        <dbReference type="EMBL" id="TSB44267.1"/>
    </source>
</evidence>
<evidence type="ECO:0000256" key="7">
    <source>
        <dbReference type="SAM" id="MobiDB-lite"/>
    </source>
</evidence>
<dbReference type="InterPro" id="IPR007060">
    <property type="entry name" value="FtsL/DivIC"/>
</dbReference>